<organism evidence="1 2">
    <name type="scientific">Clostridium gelidum</name>
    <dbReference type="NCBI Taxonomy" id="704125"/>
    <lineage>
        <taxon>Bacteria</taxon>
        <taxon>Bacillati</taxon>
        <taxon>Bacillota</taxon>
        <taxon>Clostridia</taxon>
        <taxon>Eubacteriales</taxon>
        <taxon>Clostridiaceae</taxon>
        <taxon>Clostridium</taxon>
    </lineage>
</organism>
<dbReference type="Proteomes" id="UP000824633">
    <property type="component" value="Chromosome"/>
</dbReference>
<proteinExistence type="predicted"/>
<protein>
    <submittedName>
        <fullName evidence="1">Uncharacterized protein</fullName>
    </submittedName>
</protein>
<dbReference type="EMBL" id="AP024849">
    <property type="protein sequence ID" value="BCZ45187.1"/>
    <property type="molecule type" value="Genomic_DNA"/>
</dbReference>
<sequence>MNYDDLINKAIKNDEIQNLLCGKKPYEVEVSKFTSDVFPTDINAVLVNCFYKQYKNIEKINALFENSLKQMLKGNACNVYITALYFDACIFQEEIGKATFFINKEILGQKIKEAVDKNKDELSQSIIFENGMKKNNPLKNIENFSKYYKNKYNFSII</sequence>
<dbReference type="Gene3D" id="1.25.40.520">
    <property type="match status" value="1"/>
</dbReference>
<evidence type="ECO:0000313" key="2">
    <source>
        <dbReference type="Proteomes" id="UP000824633"/>
    </source>
</evidence>
<dbReference type="RefSeq" id="WP_224036807.1">
    <property type="nucleotide sequence ID" value="NZ_AP024849.1"/>
</dbReference>
<accession>A0ABN6ISK0</accession>
<dbReference type="InterPro" id="IPR038509">
    <property type="entry name" value="IFS_sf"/>
</dbReference>
<name>A0ABN6ISK0_9CLOT</name>
<gene>
    <name evidence="1" type="ORF">psyc5s11_12540</name>
</gene>
<evidence type="ECO:0000313" key="1">
    <source>
        <dbReference type="EMBL" id="BCZ45187.1"/>
    </source>
</evidence>
<reference evidence="2" key="1">
    <citation type="submission" date="2021-07" db="EMBL/GenBank/DDBJ databases">
        <title>Complete genome sequencing of a Clostridium isolate.</title>
        <authorList>
            <person name="Ueki A."/>
            <person name="Tonouchi A."/>
        </authorList>
    </citation>
    <scope>NUCLEOTIDE SEQUENCE [LARGE SCALE GENOMIC DNA]</scope>
    <source>
        <strain evidence="2">C5S11</strain>
    </source>
</reference>
<keyword evidence="2" id="KW-1185">Reference proteome</keyword>